<dbReference type="InterPro" id="IPR006542">
    <property type="entry name" value="DUF1093"/>
</dbReference>
<organism evidence="2 3">
    <name type="scientific">Hoyosella rhizosphaerae</name>
    <dbReference type="NCBI Taxonomy" id="1755582"/>
    <lineage>
        <taxon>Bacteria</taxon>
        <taxon>Bacillati</taxon>
        <taxon>Actinomycetota</taxon>
        <taxon>Actinomycetes</taxon>
        <taxon>Mycobacteriales</taxon>
        <taxon>Hoyosellaceae</taxon>
        <taxon>Hoyosella</taxon>
    </lineage>
</organism>
<protein>
    <recommendedName>
        <fullName evidence="4">YxeA family protein</fullName>
    </recommendedName>
</protein>
<sequence length="124" mass="13965">MKRNRRRNTFRVVMALAVVAVAITGLMLSRYNISTVDRFNPLVSSTESYVLVEPGAREVRNADPVDELGANRPYTLDFTAWGTEDTVIKVRHKGTYVSSIEYPEQGDIPEATRMKLDREAGEES</sequence>
<dbReference type="NCBIfam" id="TIGR01655">
    <property type="entry name" value="yxeA_fam"/>
    <property type="match status" value="1"/>
</dbReference>
<keyword evidence="1" id="KW-0812">Transmembrane</keyword>
<dbReference type="AlphaFoldDB" id="A0A916U0I6"/>
<evidence type="ECO:0008006" key="4">
    <source>
        <dbReference type="Google" id="ProtNLM"/>
    </source>
</evidence>
<gene>
    <name evidence="2" type="ORF">GCM10011410_04900</name>
</gene>
<comment type="caution">
    <text evidence="2">The sequence shown here is derived from an EMBL/GenBank/DDBJ whole genome shotgun (WGS) entry which is preliminary data.</text>
</comment>
<keyword evidence="1" id="KW-1133">Transmembrane helix</keyword>
<keyword evidence="3" id="KW-1185">Reference proteome</keyword>
<dbReference type="InterPro" id="IPR036166">
    <property type="entry name" value="YxeA-like_sf"/>
</dbReference>
<name>A0A916U0I6_9ACTN</name>
<dbReference type="Proteomes" id="UP000641514">
    <property type="component" value="Unassembled WGS sequence"/>
</dbReference>
<accession>A0A916U0I6</accession>
<reference evidence="2" key="1">
    <citation type="journal article" date="2014" name="Int. J. Syst. Evol. Microbiol.">
        <title>Complete genome sequence of Corynebacterium casei LMG S-19264T (=DSM 44701T), isolated from a smear-ripened cheese.</title>
        <authorList>
            <consortium name="US DOE Joint Genome Institute (JGI-PGF)"/>
            <person name="Walter F."/>
            <person name="Albersmeier A."/>
            <person name="Kalinowski J."/>
            <person name="Ruckert C."/>
        </authorList>
    </citation>
    <scope>NUCLEOTIDE SEQUENCE</scope>
    <source>
        <strain evidence="2">CGMCC 1.15478</strain>
    </source>
</reference>
<proteinExistence type="predicted"/>
<dbReference type="SUPFAM" id="SSF159121">
    <property type="entry name" value="BC4932-like"/>
    <property type="match status" value="1"/>
</dbReference>
<dbReference type="RefSeq" id="WP_188670309.1">
    <property type="nucleotide sequence ID" value="NZ_BMJH01000001.1"/>
</dbReference>
<evidence type="ECO:0000256" key="1">
    <source>
        <dbReference type="SAM" id="Phobius"/>
    </source>
</evidence>
<evidence type="ECO:0000313" key="3">
    <source>
        <dbReference type="Proteomes" id="UP000641514"/>
    </source>
</evidence>
<keyword evidence="1" id="KW-0472">Membrane</keyword>
<dbReference type="EMBL" id="BMJH01000001">
    <property type="protein sequence ID" value="GGC55542.1"/>
    <property type="molecule type" value="Genomic_DNA"/>
</dbReference>
<reference evidence="2" key="2">
    <citation type="submission" date="2020-09" db="EMBL/GenBank/DDBJ databases">
        <authorList>
            <person name="Sun Q."/>
            <person name="Zhou Y."/>
        </authorList>
    </citation>
    <scope>NUCLEOTIDE SEQUENCE</scope>
    <source>
        <strain evidence="2">CGMCC 1.15478</strain>
    </source>
</reference>
<feature type="transmembrane region" description="Helical" evidence="1">
    <location>
        <begin position="12"/>
        <end position="31"/>
    </location>
</feature>
<evidence type="ECO:0000313" key="2">
    <source>
        <dbReference type="EMBL" id="GGC55542.1"/>
    </source>
</evidence>